<dbReference type="RefSeq" id="WP_341366764.1">
    <property type="nucleotide sequence ID" value="NZ_CP150951.2"/>
</dbReference>
<evidence type="ECO:0000256" key="7">
    <source>
        <dbReference type="RuleBase" id="RU369079"/>
    </source>
</evidence>
<sequence>MLHKIIQSLANAMALLGGLVLCALVVMVSISILGRESNSLAHTGMFGALGEWALARGLGPINGDFELVEAGMAFAIFAFLPLTQLSGAHATVDIFTNKMGPKPTHALNCFWSIVMAIVIVLITWRLGLGMQDKMRYGETTYLIQFPIWWAYAASLIAAICASIISLYCAAMRLTGARRI</sequence>
<evidence type="ECO:0000256" key="1">
    <source>
        <dbReference type="ARBA" id="ARBA00004651"/>
    </source>
</evidence>
<evidence type="ECO:0000313" key="10">
    <source>
        <dbReference type="Proteomes" id="UP001440612"/>
    </source>
</evidence>
<evidence type="ECO:0000259" key="8">
    <source>
        <dbReference type="Pfam" id="PF04290"/>
    </source>
</evidence>
<name>A0ABZ2V3G6_9RHOB</name>
<protein>
    <recommendedName>
        <fullName evidence="7">TRAP transporter small permease protein</fullName>
    </recommendedName>
</protein>
<feature type="domain" description="Tripartite ATP-independent periplasmic transporters DctQ component" evidence="8">
    <location>
        <begin position="60"/>
        <end position="167"/>
    </location>
</feature>
<feature type="transmembrane region" description="Helical" evidence="7">
    <location>
        <begin position="107"/>
        <end position="127"/>
    </location>
</feature>
<keyword evidence="6 7" id="KW-0472">Membrane</keyword>
<evidence type="ECO:0000256" key="2">
    <source>
        <dbReference type="ARBA" id="ARBA00022448"/>
    </source>
</evidence>
<evidence type="ECO:0000256" key="6">
    <source>
        <dbReference type="ARBA" id="ARBA00023136"/>
    </source>
</evidence>
<accession>A0ABZ2V3G6</accession>
<dbReference type="Pfam" id="PF04290">
    <property type="entry name" value="DctQ"/>
    <property type="match status" value="1"/>
</dbReference>
<keyword evidence="4 7" id="KW-0812">Transmembrane</keyword>
<feature type="transmembrane region" description="Helical" evidence="7">
    <location>
        <begin position="12"/>
        <end position="33"/>
    </location>
</feature>
<gene>
    <name evidence="9" type="ORF">AABB29_17695</name>
</gene>
<organism evidence="9 10">
    <name type="scientific">Yoonia phaeophyticola</name>
    <dbReference type="NCBI Taxonomy" id="3137369"/>
    <lineage>
        <taxon>Bacteria</taxon>
        <taxon>Pseudomonadati</taxon>
        <taxon>Pseudomonadota</taxon>
        <taxon>Alphaproteobacteria</taxon>
        <taxon>Rhodobacterales</taxon>
        <taxon>Paracoccaceae</taxon>
        <taxon>Yoonia</taxon>
    </lineage>
</organism>
<keyword evidence="7" id="KW-0997">Cell inner membrane</keyword>
<reference evidence="10" key="1">
    <citation type="submission" date="2024-04" db="EMBL/GenBank/DDBJ databases">
        <title>Phylogenomic analyses of a clade within the roseobacter group suggest taxonomic reassignments of species of the genera Aestuariivita, Citreicella, Loktanella, Nautella, Pelagibaca, Ruegeria, Thalassobius, Thiobacimonas and Tropicibacter, and the proposal o.</title>
        <authorList>
            <person name="Jeon C.O."/>
        </authorList>
    </citation>
    <scope>NUCLEOTIDE SEQUENCE [LARGE SCALE GENOMIC DNA]</scope>
    <source>
        <strain evidence="10">BS5-3</strain>
    </source>
</reference>
<proteinExistence type="inferred from homology"/>
<keyword evidence="2 7" id="KW-0813">Transport</keyword>
<evidence type="ECO:0000256" key="5">
    <source>
        <dbReference type="ARBA" id="ARBA00022989"/>
    </source>
</evidence>
<comment type="similarity">
    <text evidence="7">Belongs to the TRAP transporter small permease family.</text>
</comment>
<keyword evidence="5 7" id="KW-1133">Transmembrane helix</keyword>
<dbReference type="Proteomes" id="UP001440612">
    <property type="component" value="Chromosome"/>
</dbReference>
<evidence type="ECO:0000256" key="3">
    <source>
        <dbReference type="ARBA" id="ARBA00022475"/>
    </source>
</evidence>
<evidence type="ECO:0000313" key="9">
    <source>
        <dbReference type="EMBL" id="WZC48650.1"/>
    </source>
</evidence>
<comment type="subunit">
    <text evidence="7">The complex comprises the extracytoplasmic solute receptor protein and the two transmembrane proteins.</text>
</comment>
<dbReference type="EMBL" id="CP150951">
    <property type="protein sequence ID" value="WZC48650.1"/>
    <property type="molecule type" value="Genomic_DNA"/>
</dbReference>
<keyword evidence="10" id="KW-1185">Reference proteome</keyword>
<comment type="function">
    <text evidence="7">Part of the tripartite ATP-independent periplasmic (TRAP) transport system.</text>
</comment>
<dbReference type="InterPro" id="IPR055348">
    <property type="entry name" value="DctQ"/>
</dbReference>
<comment type="subcellular location">
    <subcellularLocation>
        <location evidence="7">Cell inner membrane</location>
        <topology evidence="7">Multi-pass membrane protein</topology>
    </subcellularLocation>
    <subcellularLocation>
        <location evidence="1">Cell membrane</location>
        <topology evidence="1">Multi-pass membrane protein</topology>
    </subcellularLocation>
</comment>
<feature type="transmembrane region" description="Helical" evidence="7">
    <location>
        <begin position="147"/>
        <end position="170"/>
    </location>
</feature>
<keyword evidence="3" id="KW-1003">Cell membrane</keyword>
<evidence type="ECO:0000256" key="4">
    <source>
        <dbReference type="ARBA" id="ARBA00022692"/>
    </source>
</evidence>
<feature type="transmembrane region" description="Helical" evidence="7">
    <location>
        <begin position="72"/>
        <end position="95"/>
    </location>
</feature>